<dbReference type="eggNOG" id="ENOG502ZWVF">
    <property type="taxonomic scope" value="Bacteria"/>
</dbReference>
<dbReference type="EMBL" id="CP003154">
    <property type="protein sequence ID" value="AFL74288.1"/>
    <property type="molecule type" value="Genomic_DNA"/>
</dbReference>
<reference evidence="1 2" key="1">
    <citation type="submission" date="2012-06" db="EMBL/GenBank/DDBJ databases">
        <title>Complete sequence of Thiocystis violascens DSM 198.</title>
        <authorList>
            <consortium name="US DOE Joint Genome Institute"/>
            <person name="Lucas S."/>
            <person name="Han J."/>
            <person name="Lapidus A."/>
            <person name="Cheng J.-F."/>
            <person name="Goodwin L."/>
            <person name="Pitluck S."/>
            <person name="Peters L."/>
            <person name="Ovchinnikova G."/>
            <person name="Teshima H."/>
            <person name="Detter J.C."/>
            <person name="Han C."/>
            <person name="Tapia R."/>
            <person name="Land M."/>
            <person name="Hauser L."/>
            <person name="Kyrpides N."/>
            <person name="Ivanova N."/>
            <person name="Pagani I."/>
            <person name="Vogl K."/>
            <person name="Liu Z."/>
            <person name="Frigaard N.-U."/>
            <person name="Bryant D."/>
            <person name="Woyke T."/>
        </authorList>
    </citation>
    <scope>NUCLEOTIDE SEQUENCE [LARGE SCALE GENOMIC DNA]</scope>
    <source>
        <strain evidence="2">ATCC 17096 / DSM 198 / 6111</strain>
    </source>
</reference>
<dbReference type="KEGG" id="tvi:Thivi_2342"/>
<dbReference type="HOGENOM" id="CLU_1677073_0_0_6"/>
<evidence type="ECO:0000313" key="2">
    <source>
        <dbReference type="Proteomes" id="UP000006062"/>
    </source>
</evidence>
<gene>
    <name evidence="1" type="ordered locus">Thivi_2342</name>
</gene>
<proteinExistence type="predicted"/>
<name>I3YBC0_THIV6</name>
<dbReference type="Gene3D" id="2.60.120.260">
    <property type="entry name" value="Galactose-binding domain-like"/>
    <property type="match status" value="1"/>
</dbReference>
<dbReference type="STRING" id="765911.Thivi_2342"/>
<sequence>MFGWLKSWFRAPQPAGPPQMLRSFDLADPTIAGDSIALDGDAWRIVGGAAPRTFRLFEVREPGVERCMLTYRARLKTEGVERRAYLEMWCRLPGRGEFFSKGFQQAALGTNAWADYEIPFYLKRGQKADLIQLDLTLEGAGTVWIKDVQLLHTPLRS</sequence>
<keyword evidence="2" id="KW-1185">Reference proteome</keyword>
<organism evidence="1 2">
    <name type="scientific">Thiocystis violascens (strain ATCC 17096 / DSM 198 / 6111)</name>
    <name type="common">Chromatium violascens</name>
    <dbReference type="NCBI Taxonomy" id="765911"/>
    <lineage>
        <taxon>Bacteria</taxon>
        <taxon>Pseudomonadati</taxon>
        <taxon>Pseudomonadota</taxon>
        <taxon>Gammaproteobacteria</taxon>
        <taxon>Chromatiales</taxon>
        <taxon>Chromatiaceae</taxon>
        <taxon>Thiocystis</taxon>
    </lineage>
</organism>
<protein>
    <submittedName>
        <fullName evidence="1">Uncharacterized protein</fullName>
    </submittedName>
</protein>
<evidence type="ECO:0000313" key="1">
    <source>
        <dbReference type="EMBL" id="AFL74288.1"/>
    </source>
</evidence>
<dbReference type="Proteomes" id="UP000006062">
    <property type="component" value="Chromosome"/>
</dbReference>
<dbReference type="AlphaFoldDB" id="I3YBC0"/>
<accession>I3YBC0</accession>